<keyword evidence="3" id="KW-1185">Reference proteome</keyword>
<evidence type="ECO:0000313" key="3">
    <source>
        <dbReference type="Proteomes" id="UP000268313"/>
    </source>
</evidence>
<organism evidence="2 3">
    <name type="scientific">Corallococcus carmarthensis</name>
    <dbReference type="NCBI Taxonomy" id="2316728"/>
    <lineage>
        <taxon>Bacteria</taxon>
        <taxon>Pseudomonadati</taxon>
        <taxon>Myxococcota</taxon>
        <taxon>Myxococcia</taxon>
        <taxon>Myxococcales</taxon>
        <taxon>Cystobacterineae</taxon>
        <taxon>Myxococcaceae</taxon>
        <taxon>Corallococcus</taxon>
    </lineage>
</organism>
<sequence length="70" mass="8033">MMHRSPAEVSTWPWSDIVRLLAYSELEREEFDRRVQNPQHSAASPTRAHASGPTTNTTVYRFGPRPAPKR</sequence>
<comment type="caution">
    <text evidence="2">The sequence shown here is derived from an EMBL/GenBank/DDBJ whole genome shotgun (WGS) entry which is preliminary data.</text>
</comment>
<accession>A0A3A8K5X2</accession>
<dbReference type="EMBL" id="RAWE01000038">
    <property type="protein sequence ID" value="RKH03648.1"/>
    <property type="molecule type" value="Genomic_DNA"/>
</dbReference>
<evidence type="ECO:0000256" key="1">
    <source>
        <dbReference type="SAM" id="MobiDB-lite"/>
    </source>
</evidence>
<gene>
    <name evidence="2" type="ORF">D7X32_13405</name>
</gene>
<evidence type="ECO:0000313" key="2">
    <source>
        <dbReference type="EMBL" id="RKH03648.1"/>
    </source>
</evidence>
<proteinExistence type="predicted"/>
<reference evidence="3" key="1">
    <citation type="submission" date="2018-09" db="EMBL/GenBank/DDBJ databases">
        <authorList>
            <person name="Livingstone P.G."/>
            <person name="Whitworth D.E."/>
        </authorList>
    </citation>
    <scope>NUCLEOTIDE SEQUENCE [LARGE SCALE GENOMIC DNA]</scope>
    <source>
        <strain evidence="3">CA043D</strain>
    </source>
</reference>
<dbReference type="Proteomes" id="UP000268313">
    <property type="component" value="Unassembled WGS sequence"/>
</dbReference>
<name>A0A3A8K5X2_9BACT</name>
<feature type="region of interest" description="Disordered" evidence="1">
    <location>
        <begin position="32"/>
        <end position="70"/>
    </location>
</feature>
<protein>
    <submittedName>
        <fullName evidence="2">Uncharacterized protein</fullName>
    </submittedName>
</protein>
<dbReference type="AlphaFoldDB" id="A0A3A8K5X2"/>